<keyword evidence="1" id="KW-1185">Reference proteome</keyword>
<accession>A0A914RGC3</accession>
<reference evidence="2" key="1">
    <citation type="submission" date="2022-11" db="UniProtKB">
        <authorList>
            <consortium name="WormBaseParasite"/>
        </authorList>
    </citation>
    <scope>IDENTIFICATION</scope>
</reference>
<evidence type="ECO:0000313" key="2">
    <source>
        <dbReference type="WBParaSite" id="PEQ_0000382701-mRNA-1"/>
    </source>
</evidence>
<dbReference type="AlphaFoldDB" id="A0A914RGC3"/>
<name>A0A914RGC3_PAREQ</name>
<dbReference type="WBParaSite" id="PEQ_0000382701-mRNA-1">
    <property type="protein sequence ID" value="PEQ_0000382701-mRNA-1"/>
    <property type="gene ID" value="PEQ_0000382701"/>
</dbReference>
<protein>
    <submittedName>
        <fullName evidence="2">Uncharacterized protein</fullName>
    </submittedName>
</protein>
<proteinExistence type="predicted"/>
<dbReference type="Proteomes" id="UP000887564">
    <property type="component" value="Unplaced"/>
</dbReference>
<organism evidence="1 2">
    <name type="scientific">Parascaris equorum</name>
    <name type="common">Equine roundworm</name>
    <dbReference type="NCBI Taxonomy" id="6256"/>
    <lineage>
        <taxon>Eukaryota</taxon>
        <taxon>Metazoa</taxon>
        <taxon>Ecdysozoa</taxon>
        <taxon>Nematoda</taxon>
        <taxon>Chromadorea</taxon>
        <taxon>Rhabditida</taxon>
        <taxon>Spirurina</taxon>
        <taxon>Ascaridomorpha</taxon>
        <taxon>Ascaridoidea</taxon>
        <taxon>Ascarididae</taxon>
        <taxon>Parascaris</taxon>
    </lineage>
</organism>
<sequence>MLQLKFFHDPWCCMVAPPGRSRCTLIPSSTIRLCSDGTPD</sequence>
<evidence type="ECO:0000313" key="1">
    <source>
        <dbReference type="Proteomes" id="UP000887564"/>
    </source>
</evidence>